<protein>
    <recommendedName>
        <fullName evidence="3">4Fe-4S ferredoxin-type domain-containing protein</fullName>
    </recommendedName>
</protein>
<name>A0A426V2G9_9BURK</name>
<reference evidence="1 2" key="1">
    <citation type="submission" date="2018-12" db="EMBL/GenBank/DDBJ databases">
        <title>The whole draft genome of Aquabacterium sp. SJQ9.</title>
        <authorList>
            <person name="Sun L."/>
            <person name="Gao X."/>
            <person name="Chen W."/>
            <person name="Huang K."/>
        </authorList>
    </citation>
    <scope>NUCLEOTIDE SEQUENCE [LARGE SCALE GENOMIC DNA]</scope>
    <source>
        <strain evidence="1 2">SJQ9</strain>
    </source>
</reference>
<dbReference type="OrthoDB" id="8536890at2"/>
<comment type="caution">
    <text evidence="1">The sequence shown here is derived from an EMBL/GenBank/DDBJ whole genome shotgun (WGS) entry which is preliminary data.</text>
</comment>
<accession>A0A426V2G9</accession>
<dbReference type="Proteomes" id="UP000269265">
    <property type="component" value="Unassembled WGS sequence"/>
</dbReference>
<dbReference type="EMBL" id="RSED01000029">
    <property type="protein sequence ID" value="RRS01055.1"/>
    <property type="molecule type" value="Genomic_DNA"/>
</dbReference>
<sequence length="110" mass="12007">MHQVIHIHPEAPAKPATGQPCNGCGVCCLAEPCPVGMLVSRKRHGACKALVWADAEGRYRCGLLMAGSARPGLWRALWRRWAARWISAGSGCDASFEIEPRPDPTRQFTP</sequence>
<dbReference type="RefSeq" id="WP_125245404.1">
    <property type="nucleotide sequence ID" value="NZ_RSED01000029.1"/>
</dbReference>
<gene>
    <name evidence="1" type="ORF">EIP75_22275</name>
</gene>
<proteinExistence type="predicted"/>
<dbReference type="AlphaFoldDB" id="A0A426V2G9"/>
<keyword evidence="2" id="KW-1185">Reference proteome</keyword>
<evidence type="ECO:0000313" key="2">
    <source>
        <dbReference type="Proteomes" id="UP000269265"/>
    </source>
</evidence>
<evidence type="ECO:0008006" key="3">
    <source>
        <dbReference type="Google" id="ProtNLM"/>
    </source>
</evidence>
<evidence type="ECO:0000313" key="1">
    <source>
        <dbReference type="EMBL" id="RRS01055.1"/>
    </source>
</evidence>
<organism evidence="1 2">
    <name type="scientific">Aquabacterium soli</name>
    <dbReference type="NCBI Taxonomy" id="2493092"/>
    <lineage>
        <taxon>Bacteria</taxon>
        <taxon>Pseudomonadati</taxon>
        <taxon>Pseudomonadota</taxon>
        <taxon>Betaproteobacteria</taxon>
        <taxon>Burkholderiales</taxon>
        <taxon>Aquabacterium</taxon>
    </lineage>
</organism>